<proteinExistence type="predicted"/>
<accession>A0A8H7DK04</accession>
<gene>
    <name evidence="1" type="ORF">MSAN_00289000</name>
</gene>
<reference evidence="1" key="1">
    <citation type="submission" date="2020-05" db="EMBL/GenBank/DDBJ databases">
        <title>Mycena genomes resolve the evolution of fungal bioluminescence.</title>
        <authorList>
            <person name="Tsai I.J."/>
        </authorList>
    </citation>
    <scope>NUCLEOTIDE SEQUENCE</scope>
    <source>
        <strain evidence="1">160909Yilan</strain>
    </source>
</reference>
<name>A0A8H7DK04_9AGAR</name>
<dbReference type="AlphaFoldDB" id="A0A8H7DK04"/>
<dbReference type="Proteomes" id="UP000623467">
    <property type="component" value="Unassembled WGS sequence"/>
</dbReference>
<protein>
    <submittedName>
        <fullName evidence="1">Uncharacterized protein</fullName>
    </submittedName>
</protein>
<comment type="caution">
    <text evidence="1">The sequence shown here is derived from an EMBL/GenBank/DDBJ whole genome shotgun (WGS) entry which is preliminary data.</text>
</comment>
<evidence type="ECO:0000313" key="2">
    <source>
        <dbReference type="Proteomes" id="UP000623467"/>
    </source>
</evidence>
<dbReference type="EMBL" id="JACAZH010000002">
    <property type="protein sequence ID" value="KAF7374081.1"/>
    <property type="molecule type" value="Genomic_DNA"/>
</dbReference>
<evidence type="ECO:0000313" key="1">
    <source>
        <dbReference type="EMBL" id="KAF7374081.1"/>
    </source>
</evidence>
<keyword evidence="2" id="KW-1185">Reference proteome</keyword>
<sequence>MQVSPLRIGDQLKRRTQMESSRRWRCAYSERDDLCGMSSTSTLTPTSSPSPFYPVSSPQLPLPALNLSLILLSTHRHHIPPAHPYLSLRPCASEAIDVNGATHLRPSLRQFTLALSSRNRL</sequence>
<organism evidence="1 2">
    <name type="scientific">Mycena sanguinolenta</name>
    <dbReference type="NCBI Taxonomy" id="230812"/>
    <lineage>
        <taxon>Eukaryota</taxon>
        <taxon>Fungi</taxon>
        <taxon>Dikarya</taxon>
        <taxon>Basidiomycota</taxon>
        <taxon>Agaricomycotina</taxon>
        <taxon>Agaricomycetes</taxon>
        <taxon>Agaricomycetidae</taxon>
        <taxon>Agaricales</taxon>
        <taxon>Marasmiineae</taxon>
        <taxon>Mycenaceae</taxon>
        <taxon>Mycena</taxon>
    </lineage>
</organism>